<dbReference type="InterPro" id="IPR014746">
    <property type="entry name" value="Gln_synth/guanido_kin_cat_dom"/>
</dbReference>
<gene>
    <name evidence="6" type="primary">glnA</name>
    <name evidence="6" type="ordered locus">HMPREF0389_00474</name>
</gene>
<reference evidence="7" key="1">
    <citation type="submission" date="2010-12" db="EMBL/GenBank/DDBJ databases">
        <title>The genome sequence of Filifactor alocis strain ATCC 35896.</title>
        <authorList>
            <consortium name="The Broad Institute Genome Sequencing Platform"/>
            <person name="Ward D."/>
            <person name="Earl A."/>
            <person name="Feldgarden M."/>
            <person name="Young S.K."/>
            <person name="Gargeya S."/>
            <person name="Zeng Q."/>
            <person name="Alvarado L."/>
            <person name="Berlin A."/>
            <person name="Bochicchio J."/>
            <person name="Chapman S.B."/>
            <person name="Chen Z."/>
            <person name="Freedman E."/>
            <person name="Gellesch M."/>
            <person name="Goldberg J."/>
            <person name="Griggs A."/>
            <person name="Gujja S."/>
            <person name="Heilman E."/>
            <person name="Heiman D."/>
            <person name="Howarth C."/>
            <person name="Mehta T."/>
            <person name="Neiman D."/>
            <person name="Pearson M."/>
            <person name="Roberts A."/>
            <person name="Saif S."/>
            <person name="Shea T."/>
            <person name="Shenoy N."/>
            <person name="Sisk P."/>
            <person name="Stolte C."/>
            <person name="Sykes S."/>
            <person name="White J."/>
            <person name="Yandava C."/>
            <person name="Izard J."/>
            <person name="Blanton J.M."/>
            <person name="Baranova O.V."/>
            <person name="Tanner A.C."/>
            <person name="Dewhirst F.E."/>
            <person name="Haas B."/>
            <person name="Nusbaum C."/>
            <person name="Birren B."/>
        </authorList>
    </citation>
    <scope>NUCLEOTIDE SEQUENCE [LARGE SCALE GENOMIC DNA]</scope>
    <source>
        <strain evidence="7">ATCC 35896 / CCUG 47790 / D40 B5</strain>
    </source>
</reference>
<dbReference type="eggNOG" id="COG0174">
    <property type="taxonomic scope" value="Bacteria"/>
</dbReference>
<dbReference type="GO" id="GO:0006542">
    <property type="term" value="P:glutamine biosynthetic process"/>
    <property type="evidence" value="ECO:0007669"/>
    <property type="project" value="TreeGrafter"/>
</dbReference>
<evidence type="ECO:0000256" key="1">
    <source>
        <dbReference type="ARBA" id="ARBA00009897"/>
    </source>
</evidence>
<dbReference type="EMBL" id="CP002390">
    <property type="protein sequence ID" value="EFE28558.1"/>
    <property type="molecule type" value="Genomic_DNA"/>
</dbReference>
<protein>
    <recommendedName>
        <fullName evidence="2">glutamine synthetase</fullName>
        <ecNumber evidence="2">6.3.1.2</ecNumber>
    </recommendedName>
</protein>
<proteinExistence type="inferred from homology"/>
<sequence>MNLNNTQIKNLLFTISKKNHSYREIINILTNHTEVQFVSFVAIDFSGNGTDEKIPVSTFIENIENLLTVGVQTDGSSVVLQNIATLDNAKVIILPDLEVDWCVDYNFRNLLEDEQTPVGTLRIPSFLVHNGKKVCSRSILQKAALKLKEDSMKFLKEHPTICEEMGMLSADEVESINLTSATELEFWVQTPEDTVDVEKLSASQRLKQQYWKRTDGIVRTALENTIYIMDLYGFDVEMGHKEVGGVTSPISVTGKSEHIMEQLEIDWKYDDEIHTCDKEHFIRHLVKDIFHMHKLEVTFRAKPIEGVAGSGKHVHIGVSCKLKNGERRNLFSHKDLTTRYTTSYGLSALMGILKNYEVINPFVAWTNDSINRLKPHFEAPICIVSSLGISPEIPSRNRSILIGLIKDFSNSLATRFELRSPSPHNNVYLILASCYQAIRDGLWNAAMNMSLEQLEKEFSKNEKEDGIYLEQGREYRSEKNIFEYYSEDERYRKFGIPPKTVYENLLHFQQFPDKLSVLKKDDIFTDEIIDSYASSILEKWVNQLSFHMIENNMKVVRSFSILHDNNQDISDLDIVNWTKINALRWELMKDSVDKKCLFSRIKNALLEKNYSYASDLQLEMDEKMALLKTLYTSYQKNIF</sequence>
<dbReference type="Proteomes" id="UP000007468">
    <property type="component" value="Chromosome"/>
</dbReference>
<dbReference type="PANTHER" id="PTHR43407">
    <property type="entry name" value="GLUTAMINE SYNTHETASE"/>
    <property type="match status" value="1"/>
</dbReference>
<name>D6GSB7_FILAD</name>
<evidence type="ECO:0000256" key="4">
    <source>
        <dbReference type="RuleBase" id="RU000384"/>
    </source>
</evidence>
<organism evidence="6 7">
    <name type="scientific">Filifactor alocis (strain ATCC 35896 / CCUG 47790 / D40 B5)</name>
    <name type="common">Fusobacterium alocis</name>
    <dbReference type="NCBI Taxonomy" id="546269"/>
    <lineage>
        <taxon>Bacteria</taxon>
        <taxon>Bacillati</taxon>
        <taxon>Bacillota</taxon>
        <taxon>Clostridia</taxon>
        <taxon>Peptostreptococcales</taxon>
        <taxon>Filifactoraceae</taxon>
        <taxon>Filifactor</taxon>
    </lineage>
</organism>
<dbReference type="SMART" id="SM01230">
    <property type="entry name" value="Gln-synt_C"/>
    <property type="match status" value="1"/>
</dbReference>
<dbReference type="SUPFAM" id="SSF55931">
    <property type="entry name" value="Glutamine synthetase/guanido kinase"/>
    <property type="match status" value="1"/>
</dbReference>
<dbReference type="PROSITE" id="PS51987">
    <property type="entry name" value="GS_CATALYTIC"/>
    <property type="match status" value="1"/>
</dbReference>
<evidence type="ECO:0000256" key="3">
    <source>
        <dbReference type="PROSITE-ProRule" id="PRU01331"/>
    </source>
</evidence>
<dbReference type="GO" id="GO:0019740">
    <property type="term" value="P:nitrogen utilization"/>
    <property type="evidence" value="ECO:0007669"/>
    <property type="project" value="TreeGrafter"/>
</dbReference>
<dbReference type="OrthoDB" id="9807095at2"/>
<keyword evidence="6" id="KW-0436">Ligase</keyword>
<dbReference type="PATRIC" id="fig|546269.5.peg.176"/>
<accession>D6GSB7</accession>
<dbReference type="STRING" id="546269.HMPREF0389_00474"/>
<dbReference type="KEGG" id="faa:HMPREF0389_00474"/>
<dbReference type="EC" id="6.3.1.2" evidence="2"/>
<feature type="domain" description="GS catalytic" evidence="5">
    <location>
        <begin position="136"/>
        <end position="561"/>
    </location>
</feature>
<dbReference type="AlphaFoldDB" id="D6GSB7"/>
<dbReference type="GO" id="GO:0016020">
    <property type="term" value="C:membrane"/>
    <property type="evidence" value="ECO:0007669"/>
    <property type="project" value="TreeGrafter"/>
</dbReference>
<evidence type="ECO:0000313" key="7">
    <source>
        <dbReference type="Proteomes" id="UP000007468"/>
    </source>
</evidence>
<dbReference type="GO" id="GO:0004356">
    <property type="term" value="F:glutamine synthetase activity"/>
    <property type="evidence" value="ECO:0007669"/>
    <property type="project" value="UniProtKB-EC"/>
</dbReference>
<dbReference type="Pfam" id="PF00120">
    <property type="entry name" value="Gln-synt_C"/>
    <property type="match status" value="1"/>
</dbReference>
<dbReference type="InterPro" id="IPR008146">
    <property type="entry name" value="Gln_synth_cat_dom"/>
</dbReference>
<keyword evidence="7" id="KW-1185">Reference proteome</keyword>
<comment type="similarity">
    <text evidence="1 3 4">Belongs to the glutamine synthetase family.</text>
</comment>
<evidence type="ECO:0000313" key="6">
    <source>
        <dbReference type="EMBL" id="EFE28558.1"/>
    </source>
</evidence>
<dbReference type="GO" id="GO:0005737">
    <property type="term" value="C:cytoplasm"/>
    <property type="evidence" value="ECO:0007669"/>
    <property type="project" value="TreeGrafter"/>
</dbReference>
<evidence type="ECO:0000259" key="5">
    <source>
        <dbReference type="PROSITE" id="PS51987"/>
    </source>
</evidence>
<dbReference type="Gene3D" id="3.30.590.10">
    <property type="entry name" value="Glutamine synthetase/guanido kinase, catalytic domain"/>
    <property type="match status" value="1"/>
</dbReference>
<dbReference type="RefSeq" id="WP_014261837.1">
    <property type="nucleotide sequence ID" value="NC_016630.1"/>
</dbReference>
<dbReference type="PANTHER" id="PTHR43407:SF1">
    <property type="entry name" value="LENGSIN"/>
    <property type="match status" value="1"/>
</dbReference>
<evidence type="ECO:0000256" key="2">
    <source>
        <dbReference type="ARBA" id="ARBA00012937"/>
    </source>
</evidence>